<sequence length="176" mass="20132">MSGQNVRKFVEDMPPIPKQLPQQSLAHRDFAKLGALVDRLVFPGRTGTQLLKFLLHLWLLWLDKLHTPCIHTIPELRALSPRYSNGRLTEPERLFCRDITVEYRYSSSTNSPMIHPSSIYKNVDEMGASRLICQLLLRDGVWGGIYSNNADMYANTTPIHKRGSYHGWEHAAVSVF</sequence>
<name>A0A1J7IA47_9PEZI</name>
<dbReference type="AlphaFoldDB" id="A0A1J7IA47"/>
<accession>A0A1J7IA47</accession>
<keyword evidence="2" id="KW-1185">Reference proteome</keyword>
<protein>
    <submittedName>
        <fullName evidence="1">Uncharacterized protein</fullName>
    </submittedName>
</protein>
<reference evidence="1 2" key="1">
    <citation type="submission" date="2016-10" db="EMBL/GenBank/DDBJ databases">
        <title>Draft genome sequence of Coniochaeta ligniaria NRRL30616, a lignocellulolytic fungus for bioabatement of inhibitors in plant biomass hydrolysates.</title>
        <authorList>
            <consortium name="DOE Joint Genome Institute"/>
            <person name="Jimenez D.J."/>
            <person name="Hector R.E."/>
            <person name="Riley R."/>
            <person name="Sun H."/>
            <person name="Grigoriev I.V."/>
            <person name="Van Elsas J.D."/>
            <person name="Nichols N.N."/>
        </authorList>
    </citation>
    <scope>NUCLEOTIDE SEQUENCE [LARGE SCALE GENOMIC DNA]</scope>
    <source>
        <strain evidence="1 2">NRRL 30616</strain>
    </source>
</reference>
<dbReference type="EMBL" id="KV875104">
    <property type="protein sequence ID" value="OIW24187.1"/>
    <property type="molecule type" value="Genomic_DNA"/>
</dbReference>
<evidence type="ECO:0000313" key="2">
    <source>
        <dbReference type="Proteomes" id="UP000182658"/>
    </source>
</evidence>
<gene>
    <name evidence="1" type="ORF">CONLIGDRAFT_685815</name>
</gene>
<evidence type="ECO:0000313" key="1">
    <source>
        <dbReference type="EMBL" id="OIW24187.1"/>
    </source>
</evidence>
<dbReference type="InParanoid" id="A0A1J7IA47"/>
<organism evidence="1 2">
    <name type="scientific">Coniochaeta ligniaria NRRL 30616</name>
    <dbReference type="NCBI Taxonomy" id="1408157"/>
    <lineage>
        <taxon>Eukaryota</taxon>
        <taxon>Fungi</taxon>
        <taxon>Dikarya</taxon>
        <taxon>Ascomycota</taxon>
        <taxon>Pezizomycotina</taxon>
        <taxon>Sordariomycetes</taxon>
        <taxon>Sordariomycetidae</taxon>
        <taxon>Coniochaetales</taxon>
        <taxon>Coniochaetaceae</taxon>
        <taxon>Coniochaeta</taxon>
    </lineage>
</organism>
<dbReference type="Proteomes" id="UP000182658">
    <property type="component" value="Unassembled WGS sequence"/>
</dbReference>
<proteinExistence type="predicted"/>